<keyword evidence="1" id="KW-0732">Signal</keyword>
<feature type="signal peptide" evidence="1">
    <location>
        <begin position="1"/>
        <end position="20"/>
    </location>
</feature>
<dbReference type="AlphaFoldDB" id="A0AAV2B865"/>
<name>A0AAV2B865_9ARAC</name>
<dbReference type="Proteomes" id="UP001497382">
    <property type="component" value="Unassembled WGS sequence"/>
</dbReference>
<evidence type="ECO:0000313" key="2">
    <source>
        <dbReference type="EMBL" id="CAL1292342.1"/>
    </source>
</evidence>
<gene>
    <name evidence="2" type="ORF">LARSCL_LOCUS17601</name>
</gene>
<feature type="chain" id="PRO_5043751979" evidence="1">
    <location>
        <begin position="21"/>
        <end position="144"/>
    </location>
</feature>
<evidence type="ECO:0000256" key="1">
    <source>
        <dbReference type="SAM" id="SignalP"/>
    </source>
</evidence>
<accession>A0AAV2B865</accession>
<comment type="caution">
    <text evidence="2">The sequence shown here is derived from an EMBL/GenBank/DDBJ whole genome shotgun (WGS) entry which is preliminary data.</text>
</comment>
<keyword evidence="3" id="KW-1185">Reference proteome</keyword>
<sequence>MNSFAFLSFVLGFLVVQMAGFPMVEDELVNDLKDGFGTFSSGMGALYKNLQKEAELKNGDDEEELGGEGINSDMVYAINKTAGTMAKATEEFINGVVTKTGMHKIGVPVIDGNSRVVEYVKYEMENMMMGMAVMMASAGHMMRV</sequence>
<proteinExistence type="predicted"/>
<protein>
    <submittedName>
        <fullName evidence="2">Uncharacterized protein</fullName>
    </submittedName>
</protein>
<organism evidence="2 3">
    <name type="scientific">Larinioides sclopetarius</name>
    <dbReference type="NCBI Taxonomy" id="280406"/>
    <lineage>
        <taxon>Eukaryota</taxon>
        <taxon>Metazoa</taxon>
        <taxon>Ecdysozoa</taxon>
        <taxon>Arthropoda</taxon>
        <taxon>Chelicerata</taxon>
        <taxon>Arachnida</taxon>
        <taxon>Araneae</taxon>
        <taxon>Araneomorphae</taxon>
        <taxon>Entelegynae</taxon>
        <taxon>Araneoidea</taxon>
        <taxon>Araneidae</taxon>
        <taxon>Larinioides</taxon>
    </lineage>
</organism>
<reference evidence="2 3" key="1">
    <citation type="submission" date="2024-04" db="EMBL/GenBank/DDBJ databases">
        <authorList>
            <person name="Rising A."/>
            <person name="Reimegard J."/>
            <person name="Sonavane S."/>
            <person name="Akerstrom W."/>
            <person name="Nylinder S."/>
            <person name="Hedman E."/>
            <person name="Kallberg Y."/>
        </authorList>
    </citation>
    <scope>NUCLEOTIDE SEQUENCE [LARGE SCALE GENOMIC DNA]</scope>
</reference>
<evidence type="ECO:0000313" key="3">
    <source>
        <dbReference type="Proteomes" id="UP001497382"/>
    </source>
</evidence>
<dbReference type="EMBL" id="CAXIEN010000304">
    <property type="protein sequence ID" value="CAL1292342.1"/>
    <property type="molecule type" value="Genomic_DNA"/>
</dbReference>